<dbReference type="EMBL" id="JAFJZO010000015">
    <property type="protein sequence ID" value="KAG5509033.1"/>
    <property type="molecule type" value="Genomic_DNA"/>
</dbReference>
<dbReference type="PANTHER" id="PTHR36587">
    <property type="entry name" value="EXPRESSION SITE-ASSOCIATED GENE 3 (ESAG3)-LIKE PROTEIN"/>
    <property type="match status" value="1"/>
</dbReference>
<sequence>MSAHSRYFVDRVPAWRLLLSALLLALILALVVVPGARVFESSHCHSSTGPFGLRQVPAMGHIESLSQRRTRTQSDPNAKLQKDINAYLAAHNRTDDVNHPPIRIHFITVTNRTGWSSCMVAASLALAGVKLRFLGVDVPYSHVWRFERYLDYIDQEGLRDEDIVVTLDTDVSWIGSDLLPFLQRFALYSPPTEAALDLAAVRAWEDYGEDLGPQFMETLPNSSQKRRRPRLQYSPIIFNADDDCYYHQPVGRFFHCFTGDYVMQHLIAAARNGATFFSSSLAARASRYRWKTYKEIYNTSFLEGIGDRLLKAPLQAVSSLRAPSDKFFYDGAISEGRNPSHYLNAGVHISRVWALREMAAAVLRFAREQQPLTGGDWFCDQSIIGILRHYSRIFEINQNLLFEDGHQKDGRLVRDKFGLPVGLISVDRNTEFTFTSHLQRRLGLGKLASLSTFPHIAMNMRVVDSDLVASSSGALVTRSLWSREVSPRCIDVPFLNGSVSRRCSSSPQRDVYPSLLHFAAGSKRKLYQKYRQWFAWYFAAKHNTKALSAAMGVLEMTKIELWHTDIVQTLRFFDVCPSPFHSA</sequence>
<protein>
    <submittedName>
        <fullName evidence="1">Uncharacterized protein</fullName>
    </submittedName>
</protein>
<proteinExistence type="predicted"/>
<dbReference type="GeneID" id="94292070"/>
<evidence type="ECO:0000313" key="1">
    <source>
        <dbReference type="EMBL" id="KAG5509033.1"/>
    </source>
</evidence>
<dbReference type="Proteomes" id="UP000674318">
    <property type="component" value="Unassembled WGS sequence"/>
</dbReference>
<evidence type="ECO:0000313" key="2">
    <source>
        <dbReference type="Proteomes" id="UP000674318"/>
    </source>
</evidence>
<gene>
    <name evidence="1" type="ORF">JKF63_06040</name>
</gene>
<name>A0A836LIU1_9TRYP</name>
<reference evidence="1 2" key="1">
    <citation type="submission" date="2021-02" db="EMBL/GenBank/DDBJ databases">
        <title>Porcisia hertigi Genome sequencing and assembly.</title>
        <authorList>
            <person name="Almutairi H."/>
            <person name="Gatherer D."/>
        </authorList>
    </citation>
    <scope>NUCLEOTIDE SEQUENCE [LARGE SCALE GENOMIC DNA]</scope>
    <source>
        <strain evidence="1 2">C119</strain>
    </source>
</reference>
<dbReference type="RefSeq" id="XP_067758340.1">
    <property type="nucleotide sequence ID" value="XM_067901993.1"/>
</dbReference>
<dbReference type="PANTHER" id="PTHR36587:SF2">
    <property type="entry name" value="EXPRESSION SITE-ASSOCIATED GENE 3 (ESAG3)-LIKE PROTEIN"/>
    <property type="match status" value="1"/>
</dbReference>
<dbReference type="KEGG" id="phet:94292070"/>
<keyword evidence="2" id="KW-1185">Reference proteome</keyword>
<accession>A0A836LIU1</accession>
<dbReference type="OrthoDB" id="259315at2759"/>
<organism evidence="1 2">
    <name type="scientific">Porcisia hertigi</name>
    <dbReference type="NCBI Taxonomy" id="2761500"/>
    <lineage>
        <taxon>Eukaryota</taxon>
        <taxon>Discoba</taxon>
        <taxon>Euglenozoa</taxon>
        <taxon>Kinetoplastea</taxon>
        <taxon>Metakinetoplastina</taxon>
        <taxon>Trypanosomatida</taxon>
        <taxon>Trypanosomatidae</taxon>
        <taxon>Leishmaniinae</taxon>
        <taxon>Porcisia</taxon>
    </lineage>
</organism>
<comment type="caution">
    <text evidence="1">The sequence shown here is derived from an EMBL/GenBank/DDBJ whole genome shotgun (WGS) entry which is preliminary data.</text>
</comment>
<dbReference type="AlphaFoldDB" id="A0A836LIU1"/>